<proteinExistence type="predicted"/>
<evidence type="ECO:0000313" key="1">
    <source>
        <dbReference type="EMBL" id="KAJ7565927.1"/>
    </source>
</evidence>
<keyword evidence="2" id="KW-1185">Reference proteome</keyword>
<protein>
    <submittedName>
        <fullName evidence="1">Uncharacterized protein</fullName>
    </submittedName>
</protein>
<comment type="caution">
    <text evidence="1">The sequence shown here is derived from an EMBL/GenBank/DDBJ whole genome shotgun (WGS) entry which is preliminary data.</text>
</comment>
<name>A0ACC2EHM8_DIPCM</name>
<evidence type="ECO:0000313" key="2">
    <source>
        <dbReference type="Proteomes" id="UP001162992"/>
    </source>
</evidence>
<reference evidence="2" key="1">
    <citation type="journal article" date="2024" name="Proc. Natl. Acad. Sci. U.S.A.">
        <title>Extraordinary preservation of gene collinearity over three hundred million years revealed in homosporous lycophytes.</title>
        <authorList>
            <person name="Li C."/>
            <person name="Wickell D."/>
            <person name="Kuo L.Y."/>
            <person name="Chen X."/>
            <person name="Nie B."/>
            <person name="Liao X."/>
            <person name="Peng D."/>
            <person name="Ji J."/>
            <person name="Jenkins J."/>
            <person name="Williams M."/>
            <person name="Shu S."/>
            <person name="Plott C."/>
            <person name="Barry K."/>
            <person name="Rajasekar S."/>
            <person name="Grimwood J."/>
            <person name="Han X."/>
            <person name="Sun S."/>
            <person name="Hou Z."/>
            <person name="He W."/>
            <person name="Dai G."/>
            <person name="Sun C."/>
            <person name="Schmutz J."/>
            <person name="Leebens-Mack J.H."/>
            <person name="Li F.W."/>
            <person name="Wang L."/>
        </authorList>
    </citation>
    <scope>NUCLEOTIDE SEQUENCE [LARGE SCALE GENOMIC DNA]</scope>
    <source>
        <strain evidence="2">cv. PW_Plant_1</strain>
    </source>
</reference>
<gene>
    <name evidence="1" type="ORF">O6H91_02G081400</name>
</gene>
<accession>A0ACC2EHM8</accession>
<dbReference type="Proteomes" id="UP001162992">
    <property type="component" value="Chromosome 2"/>
</dbReference>
<organism evidence="1 2">
    <name type="scientific">Diphasiastrum complanatum</name>
    <name type="common">Issler's clubmoss</name>
    <name type="synonym">Lycopodium complanatum</name>
    <dbReference type="NCBI Taxonomy" id="34168"/>
    <lineage>
        <taxon>Eukaryota</taxon>
        <taxon>Viridiplantae</taxon>
        <taxon>Streptophyta</taxon>
        <taxon>Embryophyta</taxon>
        <taxon>Tracheophyta</taxon>
        <taxon>Lycopodiopsida</taxon>
        <taxon>Lycopodiales</taxon>
        <taxon>Lycopodiaceae</taxon>
        <taxon>Lycopodioideae</taxon>
        <taxon>Diphasiastrum</taxon>
    </lineage>
</organism>
<dbReference type="EMBL" id="CM055093">
    <property type="protein sequence ID" value="KAJ7565927.1"/>
    <property type="molecule type" value="Genomic_DNA"/>
</dbReference>
<sequence>MKECCVARIDDLLIAKLLILCEQIAAAESLGSTSYNLEAAKIANLLECFRYSPKLVSWHRSLKFQRRQYRLWFLQSLAMPPCQHLLQSKRLFPKKYYLILV</sequence>